<sequence>MFQTLIIRLSSMGDIIHNFPALSDLARHRPDIAIDWVVEESFAALPALHPAVRTVIPTALRRWRKAPLKSKAEFIHFRRKLRHYQYDLIIDSQGLIKSAFIAKQAIGPISGYDKASAREGLASLAYQHKYAVPRNQHAILRNRQLSAQVFNYKINDTIDYGLNIPQLDLPWCPAQSYAVLLSATSRSDKEWAEENWITLGTRLNAMGISSVLPWGNEQEQERSLRLASAIPNAVCPPKMNLAEAASLLASSRIVVGVDTGLAHLAAAVAVPVVAIFCASDPQLTGVLASSYAINLGSNGAPPSLESVWQATLDGMK</sequence>
<evidence type="ECO:0000256" key="10">
    <source>
        <dbReference type="ARBA" id="ARBA00044041"/>
    </source>
</evidence>
<keyword evidence="6 14" id="KW-0808">Transferase</keyword>
<dbReference type="InterPro" id="IPR002201">
    <property type="entry name" value="Glyco_trans_9"/>
</dbReference>
<reference evidence="14 16" key="1">
    <citation type="submission" date="2018-06" db="EMBL/GenBank/DDBJ databases">
        <authorList>
            <consortium name="Pathogen Informatics"/>
            <person name="Doyle S."/>
        </authorList>
    </citation>
    <scope>NUCLEOTIDE SEQUENCE [LARGE SCALE GENOMIC DNA]</scope>
    <source>
        <strain evidence="14 16">NCTC11159</strain>
    </source>
</reference>
<evidence type="ECO:0000256" key="8">
    <source>
        <dbReference type="ARBA" id="ARBA00023136"/>
    </source>
</evidence>
<dbReference type="Gene3D" id="3.40.50.2000">
    <property type="entry name" value="Glycogen Phosphorylase B"/>
    <property type="match status" value="2"/>
</dbReference>
<protein>
    <recommendedName>
        <fullName evidence="11">Lipopolysaccharide heptosyltransferase 1</fullName>
        <ecNumber evidence="10">2.4.99.23</ecNumber>
    </recommendedName>
    <alternativeName>
        <fullName evidence="12">ADP-heptose:lipopolysaccharide heptosyltransferase I</fullName>
    </alternativeName>
</protein>
<dbReference type="GO" id="GO:0009244">
    <property type="term" value="P:lipopolysaccharide core region biosynthetic process"/>
    <property type="evidence" value="ECO:0007669"/>
    <property type="project" value="InterPro"/>
</dbReference>
<proteinExistence type="inferred from homology"/>
<keyword evidence="8" id="KW-0472">Membrane</keyword>
<comment type="catalytic activity">
    <reaction evidence="13">
        <text>an alpha-Kdo-(2-&gt;4)-alpha-Kdo-(2-&gt;6)-lipid A + ADP-L-glycero-beta-D-manno-heptose = an L-alpha-D-Hep-(1-&gt;5)-[alpha-Kdo-(2-&gt;4)]-alpha-Kdo-(2-&gt;6)-lipid A + ADP + H(+)</text>
        <dbReference type="Rhea" id="RHEA:74067"/>
        <dbReference type="ChEBI" id="CHEBI:15378"/>
        <dbReference type="ChEBI" id="CHEBI:61506"/>
        <dbReference type="ChEBI" id="CHEBI:176431"/>
        <dbReference type="ChEBI" id="CHEBI:193068"/>
        <dbReference type="ChEBI" id="CHEBI:456216"/>
        <dbReference type="EC" id="2.4.99.23"/>
    </reaction>
</comment>
<evidence type="ECO:0000256" key="5">
    <source>
        <dbReference type="ARBA" id="ARBA00022676"/>
    </source>
</evidence>
<dbReference type="Pfam" id="PF01075">
    <property type="entry name" value="Glyco_transf_9"/>
    <property type="match status" value="1"/>
</dbReference>
<reference evidence="15 17" key="2">
    <citation type="submission" date="2019-03" db="EMBL/GenBank/DDBJ databases">
        <title>Genomic Encyclopedia of Type Strains, Phase IV (KMG-IV): sequencing the most valuable type-strain genomes for metagenomic binning, comparative biology and taxonomic classification.</title>
        <authorList>
            <person name="Goeker M."/>
        </authorList>
    </citation>
    <scope>NUCLEOTIDE SEQUENCE [LARGE SCALE GENOMIC DNA]</scope>
    <source>
        <strain evidence="15 17">DSM 3764</strain>
    </source>
</reference>
<keyword evidence="4" id="KW-0997">Cell inner membrane</keyword>
<dbReference type="GO" id="GO:0005829">
    <property type="term" value="C:cytosol"/>
    <property type="evidence" value="ECO:0007669"/>
    <property type="project" value="TreeGrafter"/>
</dbReference>
<evidence type="ECO:0000256" key="3">
    <source>
        <dbReference type="ARBA" id="ARBA00022475"/>
    </source>
</evidence>
<evidence type="ECO:0000256" key="1">
    <source>
        <dbReference type="ARBA" id="ARBA00004515"/>
    </source>
</evidence>
<comment type="pathway">
    <text evidence="2">Bacterial outer membrane biogenesis; LPS core biosynthesis.</text>
</comment>
<evidence type="ECO:0000256" key="9">
    <source>
        <dbReference type="ARBA" id="ARBA00043995"/>
    </source>
</evidence>
<keyword evidence="5" id="KW-0328">Glycosyltransferase</keyword>
<dbReference type="InterPro" id="IPR051199">
    <property type="entry name" value="LPS_LOS_Heptosyltrfase"/>
</dbReference>
<evidence type="ECO:0000256" key="11">
    <source>
        <dbReference type="ARBA" id="ARBA00044190"/>
    </source>
</evidence>
<dbReference type="OrthoDB" id="9767552at2"/>
<dbReference type="NCBIfam" id="TIGR02193">
    <property type="entry name" value="heptsyl_trn_I"/>
    <property type="match status" value="1"/>
</dbReference>
<dbReference type="SUPFAM" id="SSF53756">
    <property type="entry name" value="UDP-Glycosyltransferase/glycogen phosphorylase"/>
    <property type="match status" value="1"/>
</dbReference>
<evidence type="ECO:0000313" key="14">
    <source>
        <dbReference type="EMBL" id="STR44820.1"/>
    </source>
</evidence>
<comment type="similarity">
    <text evidence="9">Belongs to the glycosyltransferase 9 family.</text>
</comment>
<dbReference type="PANTHER" id="PTHR30160">
    <property type="entry name" value="TETRAACYLDISACCHARIDE 4'-KINASE-RELATED"/>
    <property type="match status" value="1"/>
</dbReference>
<evidence type="ECO:0000256" key="2">
    <source>
        <dbReference type="ARBA" id="ARBA00004713"/>
    </source>
</evidence>
<name>A0A377STZ7_9NEIS</name>
<dbReference type="GO" id="GO:0008713">
    <property type="term" value="F:ADP-heptose-lipopolysaccharide heptosyltransferase activity"/>
    <property type="evidence" value="ECO:0007669"/>
    <property type="project" value="TreeGrafter"/>
</dbReference>
<evidence type="ECO:0000256" key="13">
    <source>
        <dbReference type="ARBA" id="ARBA00049201"/>
    </source>
</evidence>
<dbReference type="EC" id="2.4.99.23" evidence="10"/>
<dbReference type="AlphaFoldDB" id="A0A377STZ7"/>
<evidence type="ECO:0000256" key="6">
    <source>
        <dbReference type="ARBA" id="ARBA00022679"/>
    </source>
</evidence>
<gene>
    <name evidence="14" type="primary">rfaC</name>
    <name evidence="15" type="ORF">EV682_11768</name>
    <name evidence="14" type="ORF">NCTC11159_03365</name>
</gene>
<dbReference type="RefSeq" id="WP_115228578.1">
    <property type="nucleotide sequence ID" value="NZ_CAWOLO010000017.1"/>
</dbReference>
<comment type="subcellular location">
    <subcellularLocation>
        <location evidence="1">Cell inner membrane</location>
        <topology evidence="1">Peripheral membrane protein</topology>
        <orientation evidence="1">Cytoplasmic side</orientation>
    </subcellularLocation>
</comment>
<evidence type="ECO:0000256" key="4">
    <source>
        <dbReference type="ARBA" id="ARBA00022519"/>
    </source>
</evidence>
<dbReference type="EMBL" id="UGHR01000003">
    <property type="protein sequence ID" value="STR44820.1"/>
    <property type="molecule type" value="Genomic_DNA"/>
</dbReference>
<dbReference type="GO" id="GO:0005886">
    <property type="term" value="C:plasma membrane"/>
    <property type="evidence" value="ECO:0007669"/>
    <property type="project" value="UniProtKB-SubCell"/>
</dbReference>
<dbReference type="CDD" id="cd03789">
    <property type="entry name" value="GT9_LPS_heptosyltransferase"/>
    <property type="match status" value="1"/>
</dbReference>
<keyword evidence="7" id="KW-0448">Lipopolysaccharide biosynthesis</keyword>
<evidence type="ECO:0000313" key="16">
    <source>
        <dbReference type="Proteomes" id="UP000255108"/>
    </source>
</evidence>
<dbReference type="Proteomes" id="UP000255108">
    <property type="component" value="Unassembled WGS sequence"/>
</dbReference>
<evidence type="ECO:0000256" key="7">
    <source>
        <dbReference type="ARBA" id="ARBA00022985"/>
    </source>
</evidence>
<evidence type="ECO:0000256" key="12">
    <source>
        <dbReference type="ARBA" id="ARBA00044330"/>
    </source>
</evidence>
<dbReference type="PANTHER" id="PTHR30160:SF19">
    <property type="entry name" value="LIPOPOLYSACCHARIDE HEPTOSYLTRANSFERASE 1"/>
    <property type="match status" value="1"/>
</dbReference>
<dbReference type="Proteomes" id="UP000295794">
    <property type="component" value="Unassembled WGS sequence"/>
</dbReference>
<evidence type="ECO:0000313" key="15">
    <source>
        <dbReference type="EMBL" id="TCU82086.1"/>
    </source>
</evidence>
<evidence type="ECO:0000313" key="17">
    <source>
        <dbReference type="Proteomes" id="UP000295794"/>
    </source>
</evidence>
<organism evidence="14 16">
    <name type="scientific">Iodobacter fluviatilis</name>
    <dbReference type="NCBI Taxonomy" id="537"/>
    <lineage>
        <taxon>Bacteria</taxon>
        <taxon>Pseudomonadati</taxon>
        <taxon>Pseudomonadota</taxon>
        <taxon>Betaproteobacteria</taxon>
        <taxon>Neisseriales</taxon>
        <taxon>Chitinibacteraceae</taxon>
        <taxon>Iodobacter</taxon>
    </lineage>
</organism>
<keyword evidence="3" id="KW-1003">Cell membrane</keyword>
<accession>A0A377STZ7</accession>
<dbReference type="InterPro" id="IPR011908">
    <property type="entry name" value="LipoPS_heptosylTferase-I"/>
</dbReference>
<dbReference type="EMBL" id="SMBT01000017">
    <property type="protein sequence ID" value="TCU82086.1"/>
    <property type="molecule type" value="Genomic_DNA"/>
</dbReference>
<keyword evidence="17" id="KW-1185">Reference proteome</keyword>